<dbReference type="InterPro" id="IPR036259">
    <property type="entry name" value="MFS_trans_sf"/>
</dbReference>
<dbReference type="GO" id="GO:0022857">
    <property type="term" value="F:transmembrane transporter activity"/>
    <property type="evidence" value="ECO:0007669"/>
    <property type="project" value="InterPro"/>
</dbReference>
<evidence type="ECO:0000256" key="2">
    <source>
        <dbReference type="ARBA" id="ARBA00022448"/>
    </source>
</evidence>
<feature type="transmembrane region" description="Helical" evidence="7">
    <location>
        <begin position="357"/>
        <end position="377"/>
    </location>
</feature>
<name>A0A0J1GXG5_9GAMM</name>
<dbReference type="RefSeq" id="WP_047879915.1">
    <property type="nucleotide sequence ID" value="NZ_LDOT01000023.1"/>
</dbReference>
<evidence type="ECO:0000256" key="4">
    <source>
        <dbReference type="ARBA" id="ARBA00022692"/>
    </source>
</evidence>
<feature type="domain" description="Major facilitator superfamily (MFS) profile" evidence="8">
    <location>
        <begin position="12"/>
        <end position="380"/>
    </location>
</feature>
<evidence type="ECO:0000313" key="10">
    <source>
        <dbReference type="Proteomes" id="UP000036097"/>
    </source>
</evidence>
<dbReference type="CDD" id="cd17477">
    <property type="entry name" value="MFS_YcaD_like"/>
    <property type="match status" value="1"/>
</dbReference>
<dbReference type="InterPro" id="IPR020846">
    <property type="entry name" value="MFS_dom"/>
</dbReference>
<dbReference type="AlphaFoldDB" id="A0A0J1GXG5"/>
<dbReference type="STRING" id="1195763.ABT56_16185"/>
<evidence type="ECO:0000313" key="9">
    <source>
        <dbReference type="EMBL" id="KLV04144.1"/>
    </source>
</evidence>
<dbReference type="InterPro" id="IPR011701">
    <property type="entry name" value="MFS"/>
</dbReference>
<keyword evidence="10" id="KW-1185">Reference proteome</keyword>
<gene>
    <name evidence="9" type="ORF">ABT56_16185</name>
</gene>
<dbReference type="PATRIC" id="fig|1195763.3.peg.3448"/>
<feature type="transmembrane region" description="Helical" evidence="7">
    <location>
        <begin position="207"/>
        <end position="228"/>
    </location>
</feature>
<proteinExistence type="predicted"/>
<comment type="subcellular location">
    <subcellularLocation>
        <location evidence="1">Cell membrane</location>
        <topology evidence="1">Multi-pass membrane protein</topology>
    </subcellularLocation>
</comment>
<evidence type="ECO:0000256" key="6">
    <source>
        <dbReference type="ARBA" id="ARBA00023136"/>
    </source>
</evidence>
<evidence type="ECO:0000256" key="3">
    <source>
        <dbReference type="ARBA" id="ARBA00022475"/>
    </source>
</evidence>
<feature type="transmembrane region" description="Helical" evidence="7">
    <location>
        <begin position="138"/>
        <end position="158"/>
    </location>
</feature>
<reference evidence="9 10" key="1">
    <citation type="submission" date="2015-05" db="EMBL/GenBank/DDBJ databases">
        <title>Photobacterium galathea sp. nov.</title>
        <authorList>
            <person name="Machado H."/>
            <person name="Gram L."/>
        </authorList>
    </citation>
    <scope>NUCLEOTIDE SEQUENCE [LARGE SCALE GENOMIC DNA]</scope>
    <source>
        <strain evidence="9 10">CGMCC 1.12159</strain>
    </source>
</reference>
<feature type="transmembrane region" description="Helical" evidence="7">
    <location>
        <begin position="78"/>
        <end position="95"/>
    </location>
</feature>
<evidence type="ECO:0000259" key="8">
    <source>
        <dbReference type="PROSITE" id="PS50850"/>
    </source>
</evidence>
<feature type="transmembrane region" description="Helical" evidence="7">
    <location>
        <begin position="12"/>
        <end position="35"/>
    </location>
</feature>
<feature type="transmembrane region" description="Helical" evidence="7">
    <location>
        <begin position="47"/>
        <end position="66"/>
    </location>
</feature>
<protein>
    <submittedName>
        <fullName evidence="9">MFS transporter</fullName>
    </submittedName>
</protein>
<keyword evidence="4 7" id="KW-0812">Transmembrane</keyword>
<dbReference type="InterPro" id="IPR047200">
    <property type="entry name" value="MFS_YcaD-like"/>
</dbReference>
<dbReference type="PANTHER" id="PTHR23521:SF2">
    <property type="entry name" value="TRANSPORTER MFS SUPERFAMILY"/>
    <property type="match status" value="1"/>
</dbReference>
<feature type="transmembrane region" description="Helical" evidence="7">
    <location>
        <begin position="325"/>
        <end position="345"/>
    </location>
</feature>
<feature type="transmembrane region" description="Helical" evidence="7">
    <location>
        <begin position="293"/>
        <end position="313"/>
    </location>
</feature>
<keyword evidence="3" id="KW-1003">Cell membrane</keyword>
<dbReference type="SUPFAM" id="SSF103473">
    <property type="entry name" value="MFS general substrate transporter"/>
    <property type="match status" value="1"/>
</dbReference>
<sequence length="386" mass="40492">MNQVATTPARSSIWVPVTGLSIFAIASGYLMSLLPLALGHNNLPTQAASWLASAYYIGLLIGSLMIEPVIKRIGHRMAFVTFLTLLAATVLLMSVNGDLNLWLGSRFIAGIAVAGIFVVIESWLLIGDSKEERAKNLGLYMTSLYGGTTLGQFGIGIFGTAGMIPFAVVLGLLLAAMLPAIAAKGAKPNVEQHISLSLRQILGLSKPAFVGCIVSGIVMGSIYGLLPLALKAEVSGNDKISVLMAATVLGGMVIQPIVGKLSCRMSKTVLLALMCLLGVFAMGLYLVDQSYVTQIVALALLGMSAFALYPIAITLACDGIPSQSIVSATQVMLFCYSVGSALGPVAADFYMGQEQGLMAYFFGILLATSLYMLLVSLKTKPAAVAH</sequence>
<evidence type="ECO:0000256" key="5">
    <source>
        <dbReference type="ARBA" id="ARBA00022989"/>
    </source>
</evidence>
<feature type="transmembrane region" description="Helical" evidence="7">
    <location>
        <begin position="107"/>
        <end position="126"/>
    </location>
</feature>
<accession>A0A0J1GXG5</accession>
<organism evidence="9 10">
    <name type="scientific">Photobacterium aquae</name>
    <dbReference type="NCBI Taxonomy" id="1195763"/>
    <lineage>
        <taxon>Bacteria</taxon>
        <taxon>Pseudomonadati</taxon>
        <taxon>Pseudomonadota</taxon>
        <taxon>Gammaproteobacteria</taxon>
        <taxon>Vibrionales</taxon>
        <taxon>Vibrionaceae</taxon>
        <taxon>Photobacterium</taxon>
    </lineage>
</organism>
<evidence type="ECO:0000256" key="1">
    <source>
        <dbReference type="ARBA" id="ARBA00004651"/>
    </source>
</evidence>
<dbReference type="Proteomes" id="UP000036097">
    <property type="component" value="Unassembled WGS sequence"/>
</dbReference>
<feature type="transmembrane region" description="Helical" evidence="7">
    <location>
        <begin position="164"/>
        <end position="186"/>
    </location>
</feature>
<feature type="transmembrane region" description="Helical" evidence="7">
    <location>
        <begin position="240"/>
        <end position="258"/>
    </location>
</feature>
<dbReference type="Gene3D" id="1.20.1250.20">
    <property type="entry name" value="MFS general substrate transporter like domains"/>
    <property type="match status" value="2"/>
</dbReference>
<evidence type="ECO:0000256" key="7">
    <source>
        <dbReference type="SAM" id="Phobius"/>
    </source>
</evidence>
<dbReference type="EMBL" id="LDOT01000023">
    <property type="protein sequence ID" value="KLV04144.1"/>
    <property type="molecule type" value="Genomic_DNA"/>
</dbReference>
<dbReference type="GO" id="GO:0005886">
    <property type="term" value="C:plasma membrane"/>
    <property type="evidence" value="ECO:0007669"/>
    <property type="project" value="UniProtKB-SubCell"/>
</dbReference>
<feature type="transmembrane region" description="Helical" evidence="7">
    <location>
        <begin position="270"/>
        <end position="287"/>
    </location>
</feature>
<dbReference type="Pfam" id="PF07690">
    <property type="entry name" value="MFS_1"/>
    <property type="match status" value="1"/>
</dbReference>
<dbReference type="PROSITE" id="PS50850">
    <property type="entry name" value="MFS"/>
    <property type="match status" value="1"/>
</dbReference>
<keyword evidence="6 7" id="KW-0472">Membrane</keyword>
<keyword evidence="2" id="KW-0813">Transport</keyword>
<keyword evidence="5 7" id="KW-1133">Transmembrane helix</keyword>
<comment type="caution">
    <text evidence="9">The sequence shown here is derived from an EMBL/GenBank/DDBJ whole genome shotgun (WGS) entry which is preliminary data.</text>
</comment>
<dbReference type="PANTHER" id="PTHR23521">
    <property type="entry name" value="TRANSPORTER MFS SUPERFAMILY"/>
    <property type="match status" value="1"/>
</dbReference>